<dbReference type="OrthoDB" id="2856616at2759"/>
<organism evidence="1 2">
    <name type="scientific">Tricholomella constricta</name>
    <dbReference type="NCBI Taxonomy" id="117010"/>
    <lineage>
        <taxon>Eukaryota</taxon>
        <taxon>Fungi</taxon>
        <taxon>Dikarya</taxon>
        <taxon>Basidiomycota</taxon>
        <taxon>Agaricomycotina</taxon>
        <taxon>Agaricomycetes</taxon>
        <taxon>Agaricomycetidae</taxon>
        <taxon>Agaricales</taxon>
        <taxon>Tricholomatineae</taxon>
        <taxon>Lyophyllaceae</taxon>
        <taxon>Tricholomella</taxon>
    </lineage>
</organism>
<dbReference type="AlphaFoldDB" id="A0A8H5HIM8"/>
<evidence type="ECO:0008006" key="3">
    <source>
        <dbReference type="Google" id="ProtNLM"/>
    </source>
</evidence>
<comment type="caution">
    <text evidence="1">The sequence shown here is derived from an EMBL/GenBank/DDBJ whole genome shotgun (WGS) entry which is preliminary data.</text>
</comment>
<keyword evidence="2" id="KW-1185">Reference proteome</keyword>
<dbReference type="Proteomes" id="UP000565441">
    <property type="component" value="Unassembled WGS sequence"/>
</dbReference>
<sequence length="646" mass="73466">MSAGSEDAGCALLNRSDLYRSLLPTSRHPLLIDIMNSPSGRGILQLPPVDGSPPKSFDLRKYKAAATTLLRSGRTNELKKSNRANPACRLPAEVLQQFFLLCAKSSFHIPTWTWVDITLVCLTWRQAAIDCRELWSYIDFSHPKWTAVTFRRSQLLPISVRATVDPHNQHTIYRTLQHAPMIRDLHLISSIYDIGPLIKTLKSPNRCLESIIINILRPDDNQDIRYSKRCSDTSGHPLPNMKYLELHRTPISLVSPRYTNLRHLSLHHIPFSERPSRHDFLSLLERFTMLEHLTLVRAFPKNIAAGNCNSGRVIHLPNLLTVSLTGSVQELVNILECIVLPPTGRLHCHVDKMGDFKANFWKLSKIIGAHFHNIMWEVPLDTLVITGREEGFRFTDEHVLNPDFCQTLRIRAFGVTEDMEPLLDFVIGPDAHTAQDEVIISALTSVWDAFPLMHIHTLSLQNFDVITQRSWARLLSSLRSLRIVDIGGHPPSGLLWALLLNARSHSHLEHDDMSAMLLPALEDVYLHNVDCFAGGLMVSSSGPVNSHRDLDESRFLEVLFAYLEDRQRCGLALRSLSISRCVNVTLDVLKDLQDCVSHLLWDNRGLYKKGSVTLETERSAVYRSHWPSEPPSLRHYFRLRTLLELD</sequence>
<protein>
    <recommendedName>
        <fullName evidence="3">F-box domain-containing protein</fullName>
    </recommendedName>
</protein>
<reference evidence="1 2" key="1">
    <citation type="journal article" date="2020" name="ISME J.">
        <title>Uncovering the hidden diversity of litter-decomposition mechanisms in mushroom-forming fungi.</title>
        <authorList>
            <person name="Floudas D."/>
            <person name="Bentzer J."/>
            <person name="Ahren D."/>
            <person name="Johansson T."/>
            <person name="Persson P."/>
            <person name="Tunlid A."/>
        </authorList>
    </citation>
    <scope>NUCLEOTIDE SEQUENCE [LARGE SCALE GENOMIC DNA]</scope>
    <source>
        <strain evidence="1 2">CBS 661.87</strain>
    </source>
</reference>
<name>A0A8H5HIM8_9AGAR</name>
<dbReference type="EMBL" id="JAACJP010000005">
    <property type="protein sequence ID" value="KAF5384181.1"/>
    <property type="molecule type" value="Genomic_DNA"/>
</dbReference>
<evidence type="ECO:0000313" key="1">
    <source>
        <dbReference type="EMBL" id="KAF5384181.1"/>
    </source>
</evidence>
<accession>A0A8H5HIM8</accession>
<gene>
    <name evidence="1" type="ORF">D9615_003325</name>
</gene>
<proteinExistence type="predicted"/>
<evidence type="ECO:0000313" key="2">
    <source>
        <dbReference type="Proteomes" id="UP000565441"/>
    </source>
</evidence>